<dbReference type="PANTHER" id="PTHR46317:SF1">
    <property type="entry name" value="HYDROLASE, TATD FAMILY"/>
    <property type="match status" value="1"/>
</dbReference>
<dbReference type="STRING" id="109895.A0A507E947"/>
<evidence type="ECO:0000313" key="7">
    <source>
        <dbReference type="Proteomes" id="UP000318582"/>
    </source>
</evidence>
<evidence type="ECO:0000256" key="4">
    <source>
        <dbReference type="ARBA" id="ARBA00093287"/>
    </source>
</evidence>
<dbReference type="InterPro" id="IPR032466">
    <property type="entry name" value="Metal_Hydrolase"/>
</dbReference>
<dbReference type="PIRSF" id="PIRSF005902">
    <property type="entry name" value="DNase_TatD"/>
    <property type="match status" value="1"/>
</dbReference>
<evidence type="ECO:0000256" key="5">
    <source>
        <dbReference type="PIRSR" id="PIRSR005902-1"/>
    </source>
</evidence>
<proteinExistence type="inferred from homology"/>
<feature type="binding site" evidence="5">
    <location>
        <position position="124"/>
    </location>
    <ligand>
        <name>a divalent metal cation</name>
        <dbReference type="ChEBI" id="CHEBI:60240"/>
        <label>1</label>
    </ligand>
</feature>
<comment type="similarity">
    <text evidence="1">Belongs to the metallo-dependent hydrolases superfamily. TatD-type hydrolase family.</text>
</comment>
<evidence type="ECO:0000313" key="6">
    <source>
        <dbReference type="EMBL" id="TPX60593.1"/>
    </source>
</evidence>
<dbReference type="AlphaFoldDB" id="A0A507E947"/>
<sequence length="293" mass="31853">MAADRVWKVQEPAVITHHLPCRDKDYMMLDCHAHIYSPEFSDVQQTLEAAYAAGVRAILNVSETVEDALKILELAQEYPILQPCLGLHPVQPGAQGSRSVRLDEVDKIMELIRENSERIVAIGECGLDFSPHVLAGSDVPPAAQKEIQKKVFGAQLCVANEIGVPVNVHSRQAGHYAVDLMIEAGSKGLLHAFDGKVGHALKAVHNGCLISIAPSVVRSPHLQKLAKAIPLDHLVLETDSPALGPANGVQNVPANVRIACEHVAKIKGMSFEDVEAMTTENAMKMFRRVRPVE</sequence>
<feature type="binding site" evidence="5">
    <location>
        <position position="191"/>
    </location>
    <ligand>
        <name>a divalent metal cation</name>
        <dbReference type="ChEBI" id="CHEBI:60240"/>
        <label>2</label>
    </ligand>
</feature>
<dbReference type="PANTHER" id="PTHR46317">
    <property type="entry name" value="HYDROLASE OF PHP SUPERFAMILY-RELATED PROTEIN"/>
    <property type="match status" value="1"/>
</dbReference>
<gene>
    <name evidence="6" type="ORF">PhCBS80983_g01755</name>
</gene>
<dbReference type="GO" id="GO:0046872">
    <property type="term" value="F:metal ion binding"/>
    <property type="evidence" value="ECO:0007669"/>
    <property type="project" value="UniProtKB-KW"/>
</dbReference>
<reference evidence="6 7" key="1">
    <citation type="journal article" date="2019" name="Sci. Rep.">
        <title>Comparative genomics of chytrid fungi reveal insights into the obligate biotrophic and pathogenic lifestyle of Synchytrium endobioticum.</title>
        <authorList>
            <person name="van de Vossenberg B.T.L.H."/>
            <person name="Warris S."/>
            <person name="Nguyen H.D.T."/>
            <person name="van Gent-Pelzer M.P.E."/>
            <person name="Joly D.L."/>
            <person name="van de Geest H.C."/>
            <person name="Bonants P.J.M."/>
            <person name="Smith D.S."/>
            <person name="Levesque C.A."/>
            <person name="van der Lee T.A.J."/>
        </authorList>
    </citation>
    <scope>NUCLEOTIDE SEQUENCE [LARGE SCALE GENOMIC DNA]</scope>
    <source>
        <strain evidence="6 7">CBS 809.83</strain>
    </source>
</reference>
<keyword evidence="3" id="KW-0378">Hydrolase</keyword>
<comment type="function">
    <text evidence="4">Exhibits 3'-exonuclease activities and apurinic/apyrimidinic (AP) endonuclease (in vitro). Show preferential AP endonuclease activity on double-stranded DNA substrates and 3'- exonuclease activity on single-stranded DNA.</text>
</comment>
<feature type="binding site" evidence="5">
    <location>
        <position position="169"/>
    </location>
    <ligand>
        <name>a divalent metal cation</name>
        <dbReference type="ChEBI" id="CHEBI:60240"/>
        <label>2</label>
    </ligand>
</feature>
<feature type="binding site" evidence="5">
    <location>
        <position position="34"/>
    </location>
    <ligand>
        <name>a divalent metal cation</name>
        <dbReference type="ChEBI" id="CHEBI:60240"/>
        <label>1</label>
    </ligand>
</feature>
<evidence type="ECO:0008006" key="8">
    <source>
        <dbReference type="Google" id="ProtNLM"/>
    </source>
</evidence>
<keyword evidence="7" id="KW-1185">Reference proteome</keyword>
<evidence type="ECO:0000256" key="3">
    <source>
        <dbReference type="ARBA" id="ARBA00022801"/>
    </source>
</evidence>
<dbReference type="PROSITE" id="PS01091">
    <property type="entry name" value="TATD_3"/>
    <property type="match status" value="1"/>
</dbReference>
<feature type="binding site" evidence="5">
    <location>
        <position position="32"/>
    </location>
    <ligand>
        <name>a divalent metal cation</name>
        <dbReference type="ChEBI" id="CHEBI:60240"/>
        <label>1</label>
    </ligand>
</feature>
<dbReference type="Pfam" id="PF01026">
    <property type="entry name" value="TatD_DNase"/>
    <property type="match status" value="1"/>
</dbReference>
<dbReference type="EMBL" id="QEAQ01000014">
    <property type="protein sequence ID" value="TPX60593.1"/>
    <property type="molecule type" value="Genomic_DNA"/>
</dbReference>
<accession>A0A507E947</accession>
<dbReference type="GO" id="GO:0016788">
    <property type="term" value="F:hydrolase activity, acting on ester bonds"/>
    <property type="evidence" value="ECO:0007669"/>
    <property type="project" value="InterPro"/>
</dbReference>
<dbReference type="CDD" id="cd01310">
    <property type="entry name" value="TatD_DNAse"/>
    <property type="match status" value="1"/>
</dbReference>
<protein>
    <recommendedName>
        <fullName evidence="8">TatD DNase family protein</fullName>
    </recommendedName>
</protein>
<feature type="binding site" evidence="5">
    <location>
        <position position="239"/>
    </location>
    <ligand>
        <name>a divalent metal cation</name>
        <dbReference type="ChEBI" id="CHEBI:60240"/>
        <label>1</label>
    </ligand>
</feature>
<dbReference type="InterPro" id="IPR001130">
    <property type="entry name" value="TatD-like"/>
</dbReference>
<name>A0A507E947_9FUNG</name>
<evidence type="ECO:0000256" key="2">
    <source>
        <dbReference type="ARBA" id="ARBA00022723"/>
    </source>
</evidence>
<dbReference type="InterPro" id="IPR018228">
    <property type="entry name" value="DNase_TatD-rel_CS"/>
</dbReference>
<keyword evidence="2 5" id="KW-0479">Metal-binding</keyword>
<dbReference type="Gene3D" id="3.20.20.140">
    <property type="entry name" value="Metal-dependent hydrolases"/>
    <property type="match status" value="1"/>
</dbReference>
<dbReference type="SUPFAM" id="SSF51556">
    <property type="entry name" value="Metallo-dependent hydrolases"/>
    <property type="match status" value="1"/>
</dbReference>
<dbReference type="Proteomes" id="UP000318582">
    <property type="component" value="Unassembled WGS sequence"/>
</dbReference>
<comment type="caution">
    <text evidence="6">The sequence shown here is derived from an EMBL/GenBank/DDBJ whole genome shotgun (WGS) entry which is preliminary data.</text>
</comment>
<organism evidence="6 7">
    <name type="scientific">Powellomyces hirtus</name>
    <dbReference type="NCBI Taxonomy" id="109895"/>
    <lineage>
        <taxon>Eukaryota</taxon>
        <taxon>Fungi</taxon>
        <taxon>Fungi incertae sedis</taxon>
        <taxon>Chytridiomycota</taxon>
        <taxon>Chytridiomycota incertae sedis</taxon>
        <taxon>Chytridiomycetes</taxon>
        <taxon>Spizellomycetales</taxon>
        <taxon>Powellomycetaceae</taxon>
        <taxon>Powellomyces</taxon>
    </lineage>
</organism>
<evidence type="ECO:0000256" key="1">
    <source>
        <dbReference type="ARBA" id="ARBA00009275"/>
    </source>
</evidence>